<dbReference type="CDD" id="cd08704">
    <property type="entry name" value="Met_tRNA_FMT_C"/>
    <property type="match status" value="1"/>
</dbReference>
<reference evidence="8" key="1">
    <citation type="submission" date="2020-10" db="EMBL/GenBank/DDBJ databases">
        <authorList>
            <person name="Gilroy R."/>
        </authorList>
    </citation>
    <scope>NUCLEOTIDE SEQUENCE</scope>
    <source>
        <strain evidence="8">ChiGjej3B3-7149</strain>
    </source>
</reference>
<protein>
    <recommendedName>
        <fullName evidence="2 5">Methionyl-tRNA formyltransferase</fullName>
        <ecNumber evidence="2 5">2.1.2.9</ecNumber>
    </recommendedName>
</protein>
<evidence type="ECO:0000256" key="4">
    <source>
        <dbReference type="ARBA" id="ARBA00022917"/>
    </source>
</evidence>
<dbReference type="NCBIfam" id="TIGR00460">
    <property type="entry name" value="fmt"/>
    <property type="match status" value="1"/>
</dbReference>
<evidence type="ECO:0000256" key="5">
    <source>
        <dbReference type="HAMAP-Rule" id="MF_00182"/>
    </source>
</evidence>
<dbReference type="InterPro" id="IPR011034">
    <property type="entry name" value="Formyl_transferase-like_C_sf"/>
</dbReference>
<dbReference type="HAMAP" id="MF_00182">
    <property type="entry name" value="Formyl_trans"/>
    <property type="match status" value="1"/>
</dbReference>
<sequence>MRVVFMGTPDFASASLEALLDAGIEVAAVFTQPDKPRDRGMKPAFSPVKELALERGIEVYQPASMRAPEAAEALRALAPDVLAVVAYGKILPDEVLAIPRLGSVNVHGSLLPKYRGAAPIQWAVLNGDEVTGVSTMYLAHDMDAGDIIYTEETPIGEYETAGELFDRLAAMGAKLLVKTLRDIEAGTAPRRPQEHEKSSYVKQLDKSICPIDWAKSPREIIKHICGLNPWPVATMALDGATLKVYRAEYTDTVTDKAPGSVVSAGKAGLEIACGGGRTVRVTELQAPGKRRMEAAAWLLGHPVKVV</sequence>
<dbReference type="EC" id="2.1.2.9" evidence="2 5"/>
<feature type="domain" description="Formyl transferase C-terminal" evidence="7">
    <location>
        <begin position="205"/>
        <end position="301"/>
    </location>
</feature>
<dbReference type="EMBL" id="DVHH01000250">
    <property type="protein sequence ID" value="HIR55970.1"/>
    <property type="molecule type" value="Genomic_DNA"/>
</dbReference>
<dbReference type="Gene3D" id="3.40.50.12230">
    <property type="match status" value="1"/>
</dbReference>
<dbReference type="Pfam" id="PF00551">
    <property type="entry name" value="Formyl_trans_N"/>
    <property type="match status" value="1"/>
</dbReference>
<evidence type="ECO:0000259" key="7">
    <source>
        <dbReference type="Pfam" id="PF02911"/>
    </source>
</evidence>
<dbReference type="GO" id="GO:0005829">
    <property type="term" value="C:cytosol"/>
    <property type="evidence" value="ECO:0007669"/>
    <property type="project" value="TreeGrafter"/>
</dbReference>
<dbReference type="InterPro" id="IPR036477">
    <property type="entry name" value="Formyl_transf_N_sf"/>
</dbReference>
<comment type="function">
    <text evidence="5">Attaches a formyl group to the free amino group of methionyl-tRNA(fMet). The formyl group appears to play a dual role in the initiator identity of N-formylmethionyl-tRNA by promoting its recognition by IF2 and preventing the misappropriation of this tRNA by the elongation apparatus.</text>
</comment>
<accession>A0A9D1DN79</accession>
<comment type="similarity">
    <text evidence="1 5">Belongs to the Fmt family.</text>
</comment>
<dbReference type="AlphaFoldDB" id="A0A9D1DN79"/>
<dbReference type="InterPro" id="IPR041711">
    <property type="entry name" value="Met-tRNA-FMT_N"/>
</dbReference>
<evidence type="ECO:0000313" key="8">
    <source>
        <dbReference type="EMBL" id="HIR55970.1"/>
    </source>
</evidence>
<feature type="binding site" evidence="5">
    <location>
        <begin position="109"/>
        <end position="112"/>
    </location>
    <ligand>
        <name>(6S)-5,6,7,8-tetrahydrofolate</name>
        <dbReference type="ChEBI" id="CHEBI:57453"/>
    </ligand>
</feature>
<dbReference type="CDD" id="cd08646">
    <property type="entry name" value="FMT_core_Met-tRNA-FMT_N"/>
    <property type="match status" value="1"/>
</dbReference>
<name>A0A9D1DN79_9FIRM</name>
<dbReference type="InterPro" id="IPR005794">
    <property type="entry name" value="Fmt"/>
</dbReference>
<dbReference type="PANTHER" id="PTHR11138">
    <property type="entry name" value="METHIONYL-TRNA FORMYLTRANSFERASE"/>
    <property type="match status" value="1"/>
</dbReference>
<reference evidence="8" key="2">
    <citation type="journal article" date="2021" name="PeerJ">
        <title>Extensive microbial diversity within the chicken gut microbiome revealed by metagenomics and culture.</title>
        <authorList>
            <person name="Gilroy R."/>
            <person name="Ravi A."/>
            <person name="Getino M."/>
            <person name="Pursley I."/>
            <person name="Horton D.L."/>
            <person name="Alikhan N.F."/>
            <person name="Baker D."/>
            <person name="Gharbi K."/>
            <person name="Hall N."/>
            <person name="Watson M."/>
            <person name="Adriaenssens E.M."/>
            <person name="Foster-Nyarko E."/>
            <person name="Jarju S."/>
            <person name="Secka A."/>
            <person name="Antonio M."/>
            <person name="Oren A."/>
            <person name="Chaudhuri R.R."/>
            <person name="La Ragione R."/>
            <person name="Hildebrand F."/>
            <person name="Pallen M.J."/>
        </authorList>
    </citation>
    <scope>NUCLEOTIDE SEQUENCE</scope>
    <source>
        <strain evidence="8">ChiGjej3B3-7149</strain>
    </source>
</reference>
<dbReference type="FunFam" id="3.40.50.12230:FF:000001">
    <property type="entry name" value="Methionyl-tRNA formyltransferase"/>
    <property type="match status" value="1"/>
</dbReference>
<dbReference type="Proteomes" id="UP000824238">
    <property type="component" value="Unassembled WGS sequence"/>
</dbReference>
<feature type="domain" description="Formyl transferase N-terminal" evidence="6">
    <location>
        <begin position="1"/>
        <end position="180"/>
    </location>
</feature>
<keyword evidence="3 5" id="KW-0808">Transferase</keyword>
<dbReference type="InterPro" id="IPR044135">
    <property type="entry name" value="Met-tRNA-FMT_C"/>
</dbReference>
<evidence type="ECO:0000256" key="1">
    <source>
        <dbReference type="ARBA" id="ARBA00010699"/>
    </source>
</evidence>
<evidence type="ECO:0000259" key="6">
    <source>
        <dbReference type="Pfam" id="PF00551"/>
    </source>
</evidence>
<evidence type="ECO:0000256" key="2">
    <source>
        <dbReference type="ARBA" id="ARBA00012261"/>
    </source>
</evidence>
<comment type="catalytic activity">
    <reaction evidence="5">
        <text>L-methionyl-tRNA(fMet) + (6R)-10-formyltetrahydrofolate = N-formyl-L-methionyl-tRNA(fMet) + (6S)-5,6,7,8-tetrahydrofolate + H(+)</text>
        <dbReference type="Rhea" id="RHEA:24380"/>
        <dbReference type="Rhea" id="RHEA-COMP:9952"/>
        <dbReference type="Rhea" id="RHEA-COMP:9953"/>
        <dbReference type="ChEBI" id="CHEBI:15378"/>
        <dbReference type="ChEBI" id="CHEBI:57453"/>
        <dbReference type="ChEBI" id="CHEBI:78530"/>
        <dbReference type="ChEBI" id="CHEBI:78844"/>
        <dbReference type="ChEBI" id="CHEBI:195366"/>
        <dbReference type="EC" id="2.1.2.9"/>
    </reaction>
</comment>
<dbReference type="InterPro" id="IPR005793">
    <property type="entry name" value="Formyl_trans_C"/>
</dbReference>
<evidence type="ECO:0000313" key="9">
    <source>
        <dbReference type="Proteomes" id="UP000824238"/>
    </source>
</evidence>
<keyword evidence="4 5" id="KW-0648">Protein biosynthesis</keyword>
<dbReference type="Pfam" id="PF02911">
    <property type="entry name" value="Formyl_trans_C"/>
    <property type="match status" value="1"/>
</dbReference>
<organism evidence="8 9">
    <name type="scientific">Candidatus Scatomorpha intestinigallinarum</name>
    <dbReference type="NCBI Taxonomy" id="2840923"/>
    <lineage>
        <taxon>Bacteria</taxon>
        <taxon>Bacillati</taxon>
        <taxon>Bacillota</taxon>
        <taxon>Clostridia</taxon>
        <taxon>Eubacteriales</taxon>
        <taxon>Candidatus Scatomorpha</taxon>
    </lineage>
</organism>
<comment type="caution">
    <text evidence="8">The sequence shown here is derived from an EMBL/GenBank/DDBJ whole genome shotgun (WGS) entry which is preliminary data.</text>
</comment>
<evidence type="ECO:0000256" key="3">
    <source>
        <dbReference type="ARBA" id="ARBA00022679"/>
    </source>
</evidence>
<dbReference type="InterPro" id="IPR002376">
    <property type="entry name" value="Formyl_transf_N"/>
</dbReference>
<dbReference type="SUPFAM" id="SSF53328">
    <property type="entry name" value="Formyltransferase"/>
    <property type="match status" value="1"/>
</dbReference>
<dbReference type="SUPFAM" id="SSF50486">
    <property type="entry name" value="FMT C-terminal domain-like"/>
    <property type="match status" value="1"/>
</dbReference>
<dbReference type="PANTHER" id="PTHR11138:SF5">
    <property type="entry name" value="METHIONYL-TRNA FORMYLTRANSFERASE, MITOCHONDRIAL"/>
    <property type="match status" value="1"/>
</dbReference>
<proteinExistence type="inferred from homology"/>
<dbReference type="GO" id="GO:0004479">
    <property type="term" value="F:methionyl-tRNA formyltransferase activity"/>
    <property type="evidence" value="ECO:0007669"/>
    <property type="project" value="UniProtKB-UniRule"/>
</dbReference>
<gene>
    <name evidence="5" type="primary">fmt</name>
    <name evidence="8" type="ORF">IAD36_10305</name>
</gene>